<dbReference type="EMBL" id="VFSY01000020">
    <property type="protein sequence ID" value="TPI02363.1"/>
    <property type="molecule type" value="Genomic_DNA"/>
</dbReference>
<organism evidence="1 3">
    <name type="scientific">Mycoplasma struthionis</name>
    <dbReference type="NCBI Taxonomy" id="538220"/>
    <lineage>
        <taxon>Bacteria</taxon>
        <taxon>Bacillati</taxon>
        <taxon>Mycoplasmatota</taxon>
        <taxon>Mollicutes</taxon>
        <taxon>Mycoplasmataceae</taxon>
        <taxon>Mycoplasma</taxon>
    </lineage>
</organism>
<dbReference type="Proteomes" id="UP000317904">
    <property type="component" value="Unassembled WGS sequence"/>
</dbReference>
<dbReference type="KEGG" id="mstr:EGN60_00930"/>
<evidence type="ECO:0008006" key="5">
    <source>
        <dbReference type="Google" id="ProtNLM"/>
    </source>
</evidence>
<evidence type="ECO:0000313" key="4">
    <source>
        <dbReference type="Proteomes" id="UP000317904"/>
    </source>
</evidence>
<name>A0A3G8LGV6_9MOLU</name>
<reference evidence="1 3" key="1">
    <citation type="submission" date="2018-11" db="EMBL/GenBank/DDBJ databases">
        <title>Genome sequence of Mycoplasma struthionis sp. nov.</title>
        <authorList>
            <person name="Spergser J."/>
        </authorList>
    </citation>
    <scope>NUCLEOTIDE SEQUENCE [LARGE SCALE GENOMIC DNA]</scope>
    <source>
        <strain evidence="1 3">237IA</strain>
    </source>
</reference>
<dbReference type="EMBL" id="CP034044">
    <property type="protein sequence ID" value="AZG68537.1"/>
    <property type="molecule type" value="Genomic_DNA"/>
</dbReference>
<dbReference type="OrthoDB" id="399145at2"/>
<sequence length="98" mass="10821">MNLVEIKEIIDNAISSIAGIVEITPLEAENNVDFENTGLIVKTNPKHEDLIDITIGLVIMNNISAKNIVEEIHQIVTYYLAQKSLSLGSLTIYIKGIK</sequence>
<proteinExistence type="predicted"/>
<evidence type="ECO:0000313" key="1">
    <source>
        <dbReference type="EMBL" id="AZG68537.1"/>
    </source>
</evidence>
<evidence type="ECO:0000313" key="2">
    <source>
        <dbReference type="EMBL" id="TPI02363.1"/>
    </source>
</evidence>
<accession>A0A502M7T4</accession>
<reference evidence="2 4" key="2">
    <citation type="submission" date="2019-06" db="EMBL/GenBank/DDBJ databases">
        <title>A comparative genomics study of ostrich specific Mycoplasmas.</title>
        <authorList>
            <person name="Botes A."/>
            <person name="Nel T."/>
        </authorList>
    </citation>
    <scope>NUCLEOTIDE SEQUENCE [LARGE SCALE GENOMIC DNA]</scope>
    <source>
        <strain evidence="2 4">Ms01</strain>
    </source>
</reference>
<keyword evidence="3" id="KW-1185">Reference proteome</keyword>
<accession>A0A3G8LGV6</accession>
<dbReference type="Proteomes" id="UP000275883">
    <property type="component" value="Chromosome"/>
</dbReference>
<evidence type="ECO:0000313" key="3">
    <source>
        <dbReference type="Proteomes" id="UP000275883"/>
    </source>
</evidence>
<gene>
    <name evidence="1" type="ORF">EGN60_00930</name>
    <name evidence="2" type="ORF">FJM01_00740</name>
</gene>
<dbReference type="AlphaFoldDB" id="A0A3G8LGV6"/>
<dbReference type="RefSeq" id="WP_124724232.1">
    <property type="nucleotide sequence ID" value="NZ_CP034044.1"/>
</dbReference>
<protein>
    <recommendedName>
        <fullName evidence="5">Asp23/Gls24 family envelope stress response protein</fullName>
    </recommendedName>
</protein>